<dbReference type="RefSeq" id="XP_009771313.1">
    <property type="nucleotide sequence ID" value="XM_009773011.1"/>
</dbReference>
<protein>
    <submittedName>
        <fullName evidence="5">Alkaline/neutral invertase CINV2-like</fullName>
    </submittedName>
</protein>
<accession>A0A1U7VY70</accession>
<evidence type="ECO:0000313" key="5">
    <source>
        <dbReference type="RefSeq" id="XP_009771313.1"/>
    </source>
</evidence>
<name>A0A1U7VY70_NICSY</name>
<dbReference type="eggNOG" id="ENOG502QTU9">
    <property type="taxonomic scope" value="Eukaryota"/>
</dbReference>
<reference evidence="5" key="2">
    <citation type="submission" date="2025-08" db="UniProtKB">
        <authorList>
            <consortium name="RefSeq"/>
        </authorList>
    </citation>
    <scope>IDENTIFICATION</scope>
    <source>
        <tissue evidence="5">Leaf</tissue>
    </source>
</reference>
<dbReference type="STRING" id="4096.A0A1U7VY70"/>
<proteinExistence type="predicted"/>
<dbReference type="GO" id="GO:0005987">
    <property type="term" value="P:sucrose catabolic process"/>
    <property type="evidence" value="ECO:0007669"/>
    <property type="project" value="TreeGrafter"/>
</dbReference>
<dbReference type="AlphaFoldDB" id="A0A1U7VY70"/>
<evidence type="ECO:0000256" key="1">
    <source>
        <dbReference type="ARBA" id="ARBA00022801"/>
    </source>
</evidence>
<keyword evidence="2" id="KW-0119">Carbohydrate metabolism</keyword>
<keyword evidence="3" id="KW-0326">Glycosidase</keyword>
<reference evidence="4" key="1">
    <citation type="journal article" date="2013" name="Genome Biol.">
        <title>Reference genomes and transcriptomes of Nicotiana sylvestris and Nicotiana tomentosiformis.</title>
        <authorList>
            <person name="Sierro N."/>
            <person name="Battey J.N."/>
            <person name="Ouadi S."/>
            <person name="Bovet L."/>
            <person name="Goepfert S."/>
            <person name="Bakaher N."/>
            <person name="Peitsch M.C."/>
            <person name="Ivanov N.V."/>
        </authorList>
    </citation>
    <scope>NUCLEOTIDE SEQUENCE [LARGE SCALE GENOMIC DNA]</scope>
</reference>
<gene>
    <name evidence="5" type="primary">LOC104221874</name>
</gene>
<dbReference type="GO" id="GO:0004575">
    <property type="term" value="F:sucrose alpha-glucosidase activity"/>
    <property type="evidence" value="ECO:0007669"/>
    <property type="project" value="TreeGrafter"/>
</dbReference>
<dbReference type="GO" id="GO:0033926">
    <property type="term" value="F:endo-alpha-N-acetylgalactosaminidase activity"/>
    <property type="evidence" value="ECO:0007669"/>
    <property type="project" value="InterPro"/>
</dbReference>
<dbReference type="OrthoDB" id="1675815at2759"/>
<dbReference type="InterPro" id="IPR024746">
    <property type="entry name" value="Glyco_hydro_100"/>
</dbReference>
<dbReference type="SUPFAM" id="SSF48208">
    <property type="entry name" value="Six-hairpin glycosidases"/>
    <property type="match status" value="1"/>
</dbReference>
<dbReference type="Pfam" id="PF12899">
    <property type="entry name" value="Glyco_hydro_100"/>
    <property type="match status" value="1"/>
</dbReference>
<evidence type="ECO:0000256" key="2">
    <source>
        <dbReference type="ARBA" id="ARBA00023277"/>
    </source>
</evidence>
<dbReference type="Proteomes" id="UP000189701">
    <property type="component" value="Unplaced"/>
</dbReference>
<dbReference type="PANTHER" id="PTHR31916:SF37">
    <property type="entry name" value="ALKALINE_NEUTRAL INVERTASE"/>
    <property type="match status" value="1"/>
</dbReference>
<evidence type="ECO:0000313" key="4">
    <source>
        <dbReference type="Proteomes" id="UP000189701"/>
    </source>
</evidence>
<evidence type="ECO:0000256" key="3">
    <source>
        <dbReference type="ARBA" id="ARBA00023295"/>
    </source>
</evidence>
<dbReference type="InterPro" id="IPR008928">
    <property type="entry name" value="6-hairpin_glycosidase_sf"/>
</dbReference>
<organism evidence="4 5">
    <name type="scientific">Nicotiana sylvestris</name>
    <name type="common">Wood tobacco</name>
    <name type="synonym">South American tobacco</name>
    <dbReference type="NCBI Taxonomy" id="4096"/>
    <lineage>
        <taxon>Eukaryota</taxon>
        <taxon>Viridiplantae</taxon>
        <taxon>Streptophyta</taxon>
        <taxon>Embryophyta</taxon>
        <taxon>Tracheophyta</taxon>
        <taxon>Spermatophyta</taxon>
        <taxon>Magnoliopsida</taxon>
        <taxon>eudicotyledons</taxon>
        <taxon>Gunneridae</taxon>
        <taxon>Pentapetalae</taxon>
        <taxon>asterids</taxon>
        <taxon>lamiids</taxon>
        <taxon>Solanales</taxon>
        <taxon>Solanaceae</taxon>
        <taxon>Nicotianoideae</taxon>
        <taxon>Nicotianeae</taxon>
        <taxon>Nicotiana</taxon>
    </lineage>
</organism>
<dbReference type="PANTHER" id="PTHR31916">
    <property type="match status" value="1"/>
</dbReference>
<sequence length="145" mass="16522">MFHLFGSSFPSMVSSWNDLLLTATVILYGPSQLVPKFPSRGSLLAYVLALSPFEDGIFLVNINPARMDFRSFLVVNFIAIFSSLVTPTQEATVMDLIEERWEEWIREMPLKITYPALEGHEWRIVTGFDPKNIGRSYLIGESWMG</sequence>
<keyword evidence="1" id="KW-0378">Hydrolase</keyword>
<keyword evidence="4" id="KW-1185">Reference proteome</keyword>